<dbReference type="EMBL" id="GBRH01180434">
    <property type="protein sequence ID" value="JAE17462.1"/>
    <property type="molecule type" value="Transcribed_RNA"/>
</dbReference>
<proteinExistence type="predicted"/>
<name>A0A0A9FYW5_ARUDO</name>
<reference evidence="1" key="2">
    <citation type="journal article" date="2015" name="Data Brief">
        <title>Shoot transcriptome of the giant reed, Arundo donax.</title>
        <authorList>
            <person name="Barrero R.A."/>
            <person name="Guerrero F.D."/>
            <person name="Moolhuijzen P."/>
            <person name="Goolsby J.A."/>
            <person name="Tidwell J."/>
            <person name="Bellgard S.E."/>
            <person name="Bellgard M.I."/>
        </authorList>
    </citation>
    <scope>NUCLEOTIDE SEQUENCE</scope>
    <source>
        <tissue evidence="1">Shoot tissue taken approximately 20 cm above the soil surface</tissue>
    </source>
</reference>
<dbReference type="AlphaFoldDB" id="A0A0A9FYW5"/>
<reference evidence="1" key="1">
    <citation type="submission" date="2014-09" db="EMBL/GenBank/DDBJ databases">
        <authorList>
            <person name="Magalhaes I.L.F."/>
            <person name="Oliveira U."/>
            <person name="Santos F.R."/>
            <person name="Vidigal T.H.D.A."/>
            <person name="Brescovit A.D."/>
            <person name="Santos A.J."/>
        </authorList>
    </citation>
    <scope>NUCLEOTIDE SEQUENCE</scope>
    <source>
        <tissue evidence="1">Shoot tissue taken approximately 20 cm above the soil surface</tissue>
    </source>
</reference>
<organism evidence="1">
    <name type="scientific">Arundo donax</name>
    <name type="common">Giant reed</name>
    <name type="synonym">Donax arundinaceus</name>
    <dbReference type="NCBI Taxonomy" id="35708"/>
    <lineage>
        <taxon>Eukaryota</taxon>
        <taxon>Viridiplantae</taxon>
        <taxon>Streptophyta</taxon>
        <taxon>Embryophyta</taxon>
        <taxon>Tracheophyta</taxon>
        <taxon>Spermatophyta</taxon>
        <taxon>Magnoliopsida</taxon>
        <taxon>Liliopsida</taxon>
        <taxon>Poales</taxon>
        <taxon>Poaceae</taxon>
        <taxon>PACMAD clade</taxon>
        <taxon>Arundinoideae</taxon>
        <taxon>Arundineae</taxon>
        <taxon>Arundo</taxon>
    </lineage>
</organism>
<protein>
    <submittedName>
        <fullName evidence="1">Uncharacterized protein</fullName>
    </submittedName>
</protein>
<accession>A0A0A9FYW5</accession>
<sequence length="30" mass="3273">MAKERAGGQHELVLQGRMLQVVEAPHKTAS</sequence>
<evidence type="ECO:0000313" key="1">
    <source>
        <dbReference type="EMBL" id="JAE17462.1"/>
    </source>
</evidence>